<evidence type="ECO:0000256" key="2">
    <source>
        <dbReference type="ARBA" id="ARBA00022475"/>
    </source>
</evidence>
<dbReference type="GO" id="GO:0042130">
    <property type="term" value="P:negative regulation of T cell proliferation"/>
    <property type="evidence" value="ECO:0007669"/>
    <property type="project" value="TreeGrafter"/>
</dbReference>
<proteinExistence type="predicted"/>
<evidence type="ECO:0000256" key="9">
    <source>
        <dbReference type="ARBA" id="ARBA00023180"/>
    </source>
</evidence>
<keyword evidence="10" id="KW-0393">Immunoglobulin domain</keyword>
<dbReference type="EMBL" id="JBBPFD010000018">
    <property type="protein sequence ID" value="KAK7888805.1"/>
    <property type="molecule type" value="Genomic_DNA"/>
</dbReference>
<dbReference type="InterPro" id="IPR013783">
    <property type="entry name" value="Ig-like_fold"/>
</dbReference>
<dbReference type="GO" id="GO:0031295">
    <property type="term" value="P:T cell costimulation"/>
    <property type="evidence" value="ECO:0007669"/>
    <property type="project" value="TreeGrafter"/>
</dbReference>
<dbReference type="GO" id="GO:0007166">
    <property type="term" value="P:cell surface receptor signaling pathway"/>
    <property type="evidence" value="ECO:0007669"/>
    <property type="project" value="TreeGrafter"/>
</dbReference>
<dbReference type="PANTHER" id="PTHR25466:SF14">
    <property type="entry name" value="BUTYROPHILIN SUBFAMILY 2 MEMBER A2-LIKE-RELATED"/>
    <property type="match status" value="1"/>
</dbReference>
<evidence type="ECO:0000256" key="4">
    <source>
        <dbReference type="ARBA" id="ARBA00022729"/>
    </source>
</evidence>
<evidence type="ECO:0000313" key="13">
    <source>
        <dbReference type="Proteomes" id="UP001460270"/>
    </source>
</evidence>
<evidence type="ECO:0000259" key="11">
    <source>
        <dbReference type="PROSITE" id="PS50835"/>
    </source>
</evidence>
<feature type="domain" description="Ig-like" evidence="11">
    <location>
        <begin position="136"/>
        <end position="219"/>
    </location>
</feature>
<evidence type="ECO:0000313" key="12">
    <source>
        <dbReference type="EMBL" id="KAK7888805.1"/>
    </source>
</evidence>
<dbReference type="PROSITE" id="PS50835">
    <property type="entry name" value="IG_LIKE"/>
    <property type="match status" value="2"/>
</dbReference>
<reference evidence="13" key="1">
    <citation type="submission" date="2024-04" db="EMBL/GenBank/DDBJ databases">
        <title>Salinicola lusitanus LLJ914,a marine bacterium isolated from the Okinawa Trough.</title>
        <authorList>
            <person name="Li J."/>
        </authorList>
    </citation>
    <scope>NUCLEOTIDE SEQUENCE [LARGE SCALE GENOMIC DNA]</scope>
</reference>
<evidence type="ECO:0000256" key="7">
    <source>
        <dbReference type="ARBA" id="ARBA00023157"/>
    </source>
</evidence>
<dbReference type="AlphaFoldDB" id="A0AAW0MZE9"/>
<name>A0AAW0MZE9_9GOBI</name>
<dbReference type="InterPro" id="IPR007110">
    <property type="entry name" value="Ig-like_dom"/>
</dbReference>
<evidence type="ECO:0000256" key="1">
    <source>
        <dbReference type="ARBA" id="ARBA00004251"/>
    </source>
</evidence>
<dbReference type="SMART" id="SM00409">
    <property type="entry name" value="IG"/>
    <property type="match status" value="2"/>
</dbReference>
<keyword evidence="6" id="KW-0472">Membrane</keyword>
<keyword evidence="8" id="KW-0675">Receptor</keyword>
<dbReference type="InterPro" id="IPR036179">
    <property type="entry name" value="Ig-like_dom_sf"/>
</dbReference>
<keyword evidence="13" id="KW-1185">Reference proteome</keyword>
<dbReference type="GO" id="GO:0071222">
    <property type="term" value="P:cellular response to lipopolysaccharide"/>
    <property type="evidence" value="ECO:0007669"/>
    <property type="project" value="TreeGrafter"/>
</dbReference>
<keyword evidence="2" id="KW-1003">Cell membrane</keyword>
<dbReference type="PANTHER" id="PTHR25466">
    <property type="entry name" value="T-LYMPHOCYTE ACTIVATION ANTIGEN"/>
    <property type="match status" value="1"/>
</dbReference>
<gene>
    <name evidence="12" type="ORF">WMY93_024365</name>
</gene>
<feature type="domain" description="Ig-like" evidence="11">
    <location>
        <begin position="44"/>
        <end position="132"/>
    </location>
</feature>
<evidence type="ECO:0000256" key="5">
    <source>
        <dbReference type="ARBA" id="ARBA00022989"/>
    </source>
</evidence>
<evidence type="ECO:0000256" key="10">
    <source>
        <dbReference type="ARBA" id="ARBA00023319"/>
    </source>
</evidence>
<dbReference type="GO" id="GO:0009897">
    <property type="term" value="C:external side of plasma membrane"/>
    <property type="evidence" value="ECO:0007669"/>
    <property type="project" value="TreeGrafter"/>
</dbReference>
<comment type="caution">
    <text evidence="12">The sequence shown here is derived from an EMBL/GenBank/DDBJ whole genome shotgun (WGS) entry which is preliminary data.</text>
</comment>
<dbReference type="GO" id="GO:0006955">
    <property type="term" value="P:immune response"/>
    <property type="evidence" value="ECO:0007669"/>
    <property type="project" value="TreeGrafter"/>
</dbReference>
<comment type="subcellular location">
    <subcellularLocation>
        <location evidence="1">Cell membrane</location>
        <topology evidence="1">Single-pass type I membrane protein</topology>
    </subcellularLocation>
</comment>
<protein>
    <recommendedName>
        <fullName evidence="11">Ig-like domain-containing protein</fullName>
    </recommendedName>
</protein>
<dbReference type="Proteomes" id="UP001460270">
    <property type="component" value="Unassembled WGS sequence"/>
</dbReference>
<evidence type="ECO:0000256" key="8">
    <source>
        <dbReference type="ARBA" id="ARBA00023170"/>
    </source>
</evidence>
<keyword evidence="4" id="KW-0732">Signal</keyword>
<sequence length="253" mass="28700">MGVIHYSNVFRSQIDRGRYIRWRSCHSDTVVYSKCDGQPSHHQPEERLRNRADVSVYRHCNSKNVTCRLGHSCVLPCDFQGQLDMVHWTLSPDLSRGNSSLILSDVRLQDQGSYKCTTVSDRGQDSSSMRLRVFAPVLSVSLQQEDEQIVCRSENLYPEPSVSWIPSSLEHNTSVSELGLFTISSSVTLLDSEDEYVCNISTEHAWKTALLIVKEKEFTLNEFSFNQDGLYSCLHNTDAGSVIMRIQVKSKSL</sequence>
<dbReference type="GO" id="GO:0042102">
    <property type="term" value="P:positive regulation of T cell proliferation"/>
    <property type="evidence" value="ECO:0007669"/>
    <property type="project" value="TreeGrafter"/>
</dbReference>
<dbReference type="InterPro" id="IPR051713">
    <property type="entry name" value="T-cell_Activation_Regulation"/>
</dbReference>
<dbReference type="InterPro" id="IPR003599">
    <property type="entry name" value="Ig_sub"/>
</dbReference>
<accession>A0AAW0MZE9</accession>
<evidence type="ECO:0000256" key="3">
    <source>
        <dbReference type="ARBA" id="ARBA00022692"/>
    </source>
</evidence>
<organism evidence="12 13">
    <name type="scientific">Mugilogobius chulae</name>
    <name type="common">yellowstripe goby</name>
    <dbReference type="NCBI Taxonomy" id="88201"/>
    <lineage>
        <taxon>Eukaryota</taxon>
        <taxon>Metazoa</taxon>
        <taxon>Chordata</taxon>
        <taxon>Craniata</taxon>
        <taxon>Vertebrata</taxon>
        <taxon>Euteleostomi</taxon>
        <taxon>Actinopterygii</taxon>
        <taxon>Neopterygii</taxon>
        <taxon>Teleostei</taxon>
        <taxon>Neoteleostei</taxon>
        <taxon>Acanthomorphata</taxon>
        <taxon>Gobiaria</taxon>
        <taxon>Gobiiformes</taxon>
        <taxon>Gobioidei</taxon>
        <taxon>Gobiidae</taxon>
        <taxon>Gobionellinae</taxon>
        <taxon>Mugilogobius</taxon>
    </lineage>
</organism>
<keyword evidence="9" id="KW-0325">Glycoprotein</keyword>
<dbReference type="SUPFAM" id="SSF48726">
    <property type="entry name" value="Immunoglobulin"/>
    <property type="match status" value="2"/>
</dbReference>
<keyword evidence="5" id="KW-1133">Transmembrane helix</keyword>
<keyword evidence="3" id="KW-0812">Transmembrane</keyword>
<evidence type="ECO:0000256" key="6">
    <source>
        <dbReference type="ARBA" id="ARBA00023136"/>
    </source>
</evidence>
<dbReference type="Gene3D" id="2.60.40.10">
    <property type="entry name" value="Immunoglobulins"/>
    <property type="match status" value="2"/>
</dbReference>
<keyword evidence="7" id="KW-1015">Disulfide bond</keyword>